<evidence type="ECO:0000313" key="2">
    <source>
        <dbReference type="EMBL" id="RDB16930.1"/>
    </source>
</evidence>
<feature type="compositionally biased region" description="Basic and acidic residues" evidence="1">
    <location>
        <begin position="696"/>
        <end position="708"/>
    </location>
</feature>
<dbReference type="EMBL" id="LUEZ02000122">
    <property type="protein sequence ID" value="RDB16930.1"/>
    <property type="molecule type" value="Genomic_DNA"/>
</dbReference>
<dbReference type="STRING" id="39966.A0A369J6Z6"/>
<reference evidence="2" key="1">
    <citation type="submission" date="2018-04" db="EMBL/GenBank/DDBJ databases">
        <title>Whole genome sequencing of Hypsizygus marmoreus.</title>
        <authorList>
            <person name="Choi I.-G."/>
            <person name="Min B."/>
            <person name="Kim J.-G."/>
            <person name="Kim S."/>
            <person name="Oh Y.-L."/>
            <person name="Kong W.-S."/>
            <person name="Park H."/>
            <person name="Jeong J."/>
            <person name="Song E.-S."/>
        </authorList>
    </citation>
    <scope>NUCLEOTIDE SEQUENCE [LARGE SCALE GENOMIC DNA]</scope>
    <source>
        <strain evidence="2">51987-8</strain>
    </source>
</reference>
<gene>
    <name evidence="2" type="ORF">Hypma_002398</name>
</gene>
<feature type="compositionally biased region" description="Polar residues" evidence="1">
    <location>
        <begin position="441"/>
        <end position="453"/>
    </location>
</feature>
<feature type="compositionally biased region" description="Polar residues" evidence="1">
    <location>
        <begin position="302"/>
        <end position="338"/>
    </location>
</feature>
<evidence type="ECO:0000313" key="3">
    <source>
        <dbReference type="Proteomes" id="UP000076154"/>
    </source>
</evidence>
<protein>
    <submittedName>
        <fullName evidence="2">Uncharacterized protein</fullName>
    </submittedName>
</protein>
<dbReference type="OrthoDB" id="2562444at2759"/>
<comment type="caution">
    <text evidence="2">The sequence shown here is derived from an EMBL/GenBank/DDBJ whole genome shotgun (WGS) entry which is preliminary data.</text>
</comment>
<sequence length="1079" mass="119386">MSAVGNQEVLTPILLRSSTPAPNEKVLDYLEGMSREGVDNTPPRSIVDTNEYRSKAGSPRVRSPQLLSPAARSKQSDALLDLGNSPMSYTNRNGANAEHHNDGDADSNAQEGRTSEAGETILPVREPGPHDPPGPKYESYDSGPSFGNFGPLPMDDLPTASNNPFAQNSWNPNWSQIQSKPASQGPWGGEQERNGTEVGSAFPAAKVPLPPSEFAMSPRGTTADIGGKVKSRGAPSEREDPMSPRAPSRATNGKAPERPWSPMSGRSRMTGAKPGIVYPPLPESRVGDEETNFPGSPRAKSQVRSKAASVSPSESLSQTRVPVTMTASKTPSRKNTSTTGGGAELPPRSGSRQQQYIGGGRSQPPASVMSGSHQSRPFSPYRHAPTTEDLLHAAVRGRALVIPEEDEKAASVVPSNRSKAPSQVSKAPSQANGANGAHSKALSSRASQKQPSIVESRHTVTHAHPHEHEPVDGDATPRGPSPNELDQEEARIVRDALAGRTPRTSYYAASLKPEEANHFHDMELCVLLHQESDPNAHEFVKKALRKAVRQRVKKLGMKYDNESIRQYKKSYHDHDPSVHLGPDYAPEEPPQWASDIKRELVLMQQRIESLGPKIENLRPAPRSITGANDSRFAYEGDDFTRTPLTQTVNIQTQPTGTAADSMFQGAQSEVVIDDEGNPHHPHHDDDDEFDNMTETQERRLQTDGETHTQNRSHYAISEDRDDSPGQQFLEEELYRLRQRPQGSQSRLSHHSWEVARDDYDEDGEENKPPSGMPTIPDTNGGAYGDRERSGSPPLPALPEHDEEHEHEHGGMVTRPMGDWDVVDDSREEKTRMTPWQLIHARLLSWAVIWPMSEVDQALNSTTRGHQVDEVALSIWSTQTYKRYVRARLTDNPPGIVDRLFVPPNMADAISNAVFNGQHGNACGMLRDLWAPFGLQGMPRLLVVLAKHRSEADHWVVHRYSLPDGTLITYDSFPGRTLMDGRPLGWWFAIRIAWPNANYPSPDRLEQKMVRLHRPLQLPIDNSVAAAGIWRNILMGSRGERSLDLERLRDLINTEVKNLRQRKLLGRLSVGPPRQHWEQM</sequence>
<feature type="compositionally biased region" description="Polar residues" evidence="1">
    <location>
        <begin position="85"/>
        <end position="94"/>
    </location>
</feature>
<accession>A0A369J6Z6</accession>
<proteinExistence type="predicted"/>
<feature type="region of interest" description="Disordered" evidence="1">
    <location>
        <begin position="696"/>
        <end position="725"/>
    </location>
</feature>
<name>A0A369J6Z6_HYPMA</name>
<dbReference type="AlphaFoldDB" id="A0A369J6Z6"/>
<feature type="region of interest" description="Disordered" evidence="1">
    <location>
        <begin position="758"/>
        <end position="819"/>
    </location>
</feature>
<feature type="compositionally biased region" description="Basic and acidic residues" evidence="1">
    <location>
        <begin position="29"/>
        <end position="38"/>
    </location>
</feature>
<keyword evidence="3" id="KW-1185">Reference proteome</keyword>
<feature type="region of interest" description="Disordered" evidence="1">
    <location>
        <begin position="406"/>
        <end position="485"/>
    </location>
</feature>
<organism evidence="2 3">
    <name type="scientific">Hypsizygus marmoreus</name>
    <name type="common">White beech mushroom</name>
    <name type="synonym">Agaricus marmoreus</name>
    <dbReference type="NCBI Taxonomy" id="39966"/>
    <lineage>
        <taxon>Eukaryota</taxon>
        <taxon>Fungi</taxon>
        <taxon>Dikarya</taxon>
        <taxon>Basidiomycota</taxon>
        <taxon>Agaricomycotina</taxon>
        <taxon>Agaricomycetes</taxon>
        <taxon>Agaricomycetidae</taxon>
        <taxon>Agaricales</taxon>
        <taxon>Tricholomatineae</taxon>
        <taxon>Lyophyllaceae</taxon>
        <taxon>Hypsizygus</taxon>
    </lineage>
</organism>
<feature type="compositionally biased region" description="Basic and acidic residues" evidence="1">
    <location>
        <begin position="798"/>
        <end position="809"/>
    </location>
</feature>
<dbReference type="InParanoid" id="A0A369J6Z6"/>
<evidence type="ECO:0000256" key="1">
    <source>
        <dbReference type="SAM" id="MobiDB-lite"/>
    </source>
</evidence>
<feature type="compositionally biased region" description="Polar residues" evidence="1">
    <location>
        <begin position="159"/>
        <end position="182"/>
    </location>
</feature>
<feature type="region of interest" description="Disordered" evidence="1">
    <location>
        <begin position="29"/>
        <end position="390"/>
    </location>
</feature>
<dbReference type="Proteomes" id="UP000076154">
    <property type="component" value="Unassembled WGS sequence"/>
</dbReference>
<feature type="compositionally biased region" description="Polar residues" evidence="1">
    <location>
        <begin position="413"/>
        <end position="433"/>
    </location>
</feature>